<dbReference type="Proteomes" id="UP000252800">
    <property type="component" value="Unassembled WGS sequence"/>
</dbReference>
<sequence length="61" mass="7760">MEIEKELKRIYNEVMQMDMLELKRAYEEAETEEELELYRDLFTFRLRQRQKKVISRKEFVR</sequence>
<evidence type="ECO:0000313" key="2">
    <source>
        <dbReference type="Proteomes" id="UP000252800"/>
    </source>
</evidence>
<gene>
    <name evidence="1" type="ORF">EB18_00126</name>
</gene>
<dbReference type="AlphaFoldDB" id="A0A366SLE9"/>
<name>A0A366SLE9_9ENTE</name>
<organism evidence="1 2">
    <name type="scientific">Enterococcus cecorum</name>
    <dbReference type="NCBI Taxonomy" id="44008"/>
    <lineage>
        <taxon>Bacteria</taxon>
        <taxon>Bacillati</taxon>
        <taxon>Bacillota</taxon>
        <taxon>Bacilli</taxon>
        <taxon>Lactobacillales</taxon>
        <taxon>Enterococcaceae</taxon>
        <taxon>Enterococcus</taxon>
    </lineage>
</organism>
<reference evidence="1 2" key="1">
    <citation type="submission" date="2015-06" db="EMBL/GenBank/DDBJ databases">
        <title>The Genome Sequence of Enterococcus cecorum 170AEA1.</title>
        <authorList>
            <consortium name="The Broad Institute Genomics Platform"/>
            <consortium name="The Broad Institute Genome Sequencing Center for Infectious Disease"/>
            <person name="Earl A.M."/>
            <person name="Van Tyne D."/>
            <person name="Lebreton F."/>
            <person name="Saavedra J.T."/>
            <person name="Gilmore M.S."/>
            <person name="Manson McGuire A."/>
            <person name="Clock S."/>
            <person name="Crupain M."/>
            <person name="Rangan U."/>
            <person name="Young S."/>
            <person name="Abouelleil A."/>
            <person name="Cao P."/>
            <person name="Chapman S.B."/>
            <person name="Griggs A."/>
            <person name="Priest M."/>
            <person name="Shea T."/>
            <person name="Wortman J."/>
            <person name="Nusbaum C."/>
            <person name="Birren B."/>
        </authorList>
    </citation>
    <scope>NUCLEOTIDE SEQUENCE [LARGE SCALE GENOMIC DNA]</scope>
    <source>
        <strain evidence="1 2">170AEA1</strain>
    </source>
</reference>
<evidence type="ECO:0000313" key="1">
    <source>
        <dbReference type="EMBL" id="RBR31703.1"/>
    </source>
</evidence>
<dbReference type="RefSeq" id="WP_113842401.1">
    <property type="nucleotide sequence ID" value="NZ_JAKUDU010000009.1"/>
</dbReference>
<accession>A0A366SLE9</accession>
<dbReference type="EMBL" id="LEOY01000002">
    <property type="protein sequence ID" value="RBR31703.1"/>
    <property type="molecule type" value="Genomic_DNA"/>
</dbReference>
<comment type="caution">
    <text evidence="1">The sequence shown here is derived from an EMBL/GenBank/DDBJ whole genome shotgun (WGS) entry which is preliminary data.</text>
</comment>
<proteinExistence type="predicted"/>
<protein>
    <submittedName>
        <fullName evidence="1">Uncharacterized protein</fullName>
    </submittedName>
</protein>